<proteinExistence type="inferred from homology"/>
<sequence length="104" mass="12227">MEYDTDTIYTKVQTFCQNMQTPRTLEELMKDIHCYDENLLQDCIKRLPSTNGIYNEEDLALFIDKLHQYNEIKDIGQILLGKLAEVEGVLVKDLYDRFGLDMED</sequence>
<dbReference type="InterPro" id="IPR010760">
    <property type="entry name" value="DNA-repair_Swi5"/>
</dbReference>
<dbReference type="PANTHER" id="PTHR28529:SF2">
    <property type="entry name" value="DNA REPAIR PROTEIN SWI5 HOMOLOG"/>
    <property type="match status" value="1"/>
</dbReference>
<evidence type="ECO:0000256" key="2">
    <source>
        <dbReference type="ARBA" id="ARBA00019825"/>
    </source>
</evidence>
<evidence type="ECO:0000256" key="3">
    <source>
        <dbReference type="ARBA" id="ARBA00022763"/>
    </source>
</evidence>
<evidence type="ECO:0000313" key="8">
    <source>
        <dbReference type="Proteomes" id="UP000009022"/>
    </source>
</evidence>
<gene>
    <name evidence="7" type="ORF">TRIADDRAFT_53400</name>
</gene>
<evidence type="ECO:0000256" key="5">
    <source>
        <dbReference type="ARBA" id="ARBA00030081"/>
    </source>
</evidence>
<dbReference type="RefSeq" id="XP_002109960.1">
    <property type="nucleotide sequence ID" value="XM_002109924.1"/>
</dbReference>
<evidence type="ECO:0000313" key="7">
    <source>
        <dbReference type="EMBL" id="EDV28126.1"/>
    </source>
</evidence>
<keyword evidence="8" id="KW-1185">Reference proteome</keyword>
<reference evidence="7 8" key="1">
    <citation type="journal article" date="2008" name="Nature">
        <title>The Trichoplax genome and the nature of placozoans.</title>
        <authorList>
            <person name="Srivastava M."/>
            <person name="Begovic E."/>
            <person name="Chapman J."/>
            <person name="Putnam N.H."/>
            <person name="Hellsten U."/>
            <person name="Kawashima T."/>
            <person name="Kuo A."/>
            <person name="Mitros T."/>
            <person name="Salamov A."/>
            <person name="Carpenter M.L."/>
            <person name="Signorovitch A.Y."/>
            <person name="Moreno M.A."/>
            <person name="Kamm K."/>
            <person name="Grimwood J."/>
            <person name="Schmutz J."/>
            <person name="Shapiro H."/>
            <person name="Grigoriev I.V."/>
            <person name="Buss L.W."/>
            <person name="Schierwater B."/>
            <person name="Dellaporta S.L."/>
            <person name="Rokhsar D.S."/>
        </authorList>
    </citation>
    <scope>NUCLEOTIDE SEQUENCE [LARGE SCALE GENOMIC DNA]</scope>
    <source>
        <strain evidence="7 8">Grell-BS-1999</strain>
    </source>
</reference>
<comment type="function">
    <text evidence="6">Component of the SWI5-SFR1 complex, a complex required for double-strand break repair via homologous recombination.</text>
</comment>
<evidence type="ECO:0000256" key="4">
    <source>
        <dbReference type="ARBA" id="ARBA00023204"/>
    </source>
</evidence>
<dbReference type="HOGENOM" id="CLU_106110_1_1_1"/>
<protein>
    <recommendedName>
        <fullName evidence="2">DNA repair protein SWI5 homolog</fullName>
    </recommendedName>
    <alternativeName>
        <fullName evidence="5">Protein SAE3 homolog</fullName>
    </alternativeName>
</protein>
<dbReference type="GeneID" id="6751175"/>
<organism evidence="7 8">
    <name type="scientific">Trichoplax adhaerens</name>
    <name type="common">Trichoplax reptans</name>
    <dbReference type="NCBI Taxonomy" id="10228"/>
    <lineage>
        <taxon>Eukaryota</taxon>
        <taxon>Metazoa</taxon>
        <taxon>Placozoa</taxon>
        <taxon>Uniplacotomia</taxon>
        <taxon>Trichoplacea</taxon>
        <taxon>Trichoplacidae</taxon>
        <taxon>Trichoplax</taxon>
    </lineage>
</organism>
<dbReference type="CTD" id="6751175"/>
<dbReference type="GO" id="GO:0032798">
    <property type="term" value="C:Swi5-Sfr1 complex"/>
    <property type="evidence" value="ECO:0000318"/>
    <property type="project" value="GO_Central"/>
</dbReference>
<dbReference type="PANTHER" id="PTHR28529">
    <property type="entry name" value="DNA REPAIR PROTEIN SWI5 HOMOLOG"/>
    <property type="match status" value="1"/>
</dbReference>
<dbReference type="Gene3D" id="1.20.5.170">
    <property type="match status" value="1"/>
</dbReference>
<dbReference type="PhylomeDB" id="B3RP45"/>
<dbReference type="STRING" id="10228.B3RP45"/>
<dbReference type="eggNOG" id="ENOG502S8Z3">
    <property type="taxonomic scope" value="Eukaryota"/>
</dbReference>
<dbReference type="OrthoDB" id="255837at2759"/>
<dbReference type="InParanoid" id="B3RP45"/>
<comment type="similarity">
    <text evidence="1">Belongs to the SWI5/SAE3 family.</text>
</comment>
<keyword evidence="4" id="KW-0234">DNA repair</keyword>
<keyword evidence="3" id="KW-0227">DNA damage</keyword>
<dbReference type="AlphaFoldDB" id="B3RP45"/>
<dbReference type="EMBL" id="DS985242">
    <property type="protein sequence ID" value="EDV28126.1"/>
    <property type="molecule type" value="Genomic_DNA"/>
</dbReference>
<evidence type="ECO:0000256" key="6">
    <source>
        <dbReference type="ARBA" id="ARBA00059338"/>
    </source>
</evidence>
<dbReference type="FunFam" id="1.20.5.170:FF:000056">
    <property type="entry name" value="DNA repair protein SWI5 homolog"/>
    <property type="match status" value="1"/>
</dbReference>
<dbReference type="KEGG" id="tad:TRIADDRAFT_53400"/>
<evidence type="ECO:0000256" key="1">
    <source>
        <dbReference type="ARBA" id="ARBA00008060"/>
    </source>
</evidence>
<dbReference type="GO" id="GO:0000724">
    <property type="term" value="P:double-strand break repair via homologous recombination"/>
    <property type="evidence" value="ECO:0000318"/>
    <property type="project" value="GO_Central"/>
</dbReference>
<dbReference type="Pfam" id="PF07061">
    <property type="entry name" value="Swi5"/>
    <property type="match status" value="1"/>
</dbReference>
<accession>B3RP45</accession>
<dbReference type="Proteomes" id="UP000009022">
    <property type="component" value="Unassembled WGS sequence"/>
</dbReference>
<name>B3RP45_TRIAD</name>